<dbReference type="SUPFAM" id="SSF52540">
    <property type="entry name" value="P-loop containing nucleoside triphosphate hydrolases"/>
    <property type="match status" value="1"/>
</dbReference>
<evidence type="ECO:0000256" key="1">
    <source>
        <dbReference type="PROSITE-ProRule" id="PRU00339"/>
    </source>
</evidence>
<gene>
    <name evidence="3" type="ORF">JCM21714_1267</name>
</gene>
<dbReference type="InterPro" id="IPR051943">
    <property type="entry name" value="TRAFAC_Dynamin-like_GTPase"/>
</dbReference>
<dbReference type="InterPro" id="IPR027417">
    <property type="entry name" value="P-loop_NTPase"/>
</dbReference>
<dbReference type="RefSeq" id="WP_235182616.1">
    <property type="nucleotide sequence ID" value="NZ_BAVS01000004.1"/>
</dbReference>
<dbReference type="InterPro" id="IPR011990">
    <property type="entry name" value="TPR-like_helical_dom_sf"/>
</dbReference>
<protein>
    <submittedName>
        <fullName evidence="3">Tetratricopeptide repeat family protein</fullName>
    </submittedName>
</protein>
<dbReference type="SUPFAM" id="SSF48452">
    <property type="entry name" value="TPR-like"/>
    <property type="match status" value="1"/>
</dbReference>
<keyword evidence="1" id="KW-0802">TPR repeat</keyword>
<reference evidence="3 4" key="1">
    <citation type="journal article" date="2014" name="Genome Announc.">
        <title>Draft Genome Sequence of the Boron-Tolerant and Moderately Halotolerant Bacterium Gracilibacillus boraciitolerans JCM 21714T.</title>
        <authorList>
            <person name="Ahmed I."/>
            <person name="Oshima K."/>
            <person name="Suda W."/>
            <person name="Kitamura K."/>
            <person name="Iida T."/>
            <person name="Ohmori Y."/>
            <person name="Fujiwara T."/>
            <person name="Hattori M."/>
            <person name="Ohkuma M."/>
        </authorList>
    </citation>
    <scope>NUCLEOTIDE SEQUENCE [LARGE SCALE GENOMIC DNA]</scope>
    <source>
        <strain evidence="3 4">JCM 21714</strain>
    </source>
</reference>
<dbReference type="PANTHER" id="PTHR43681">
    <property type="entry name" value="TRANSMEMBRANE GTPASE FZO"/>
    <property type="match status" value="1"/>
</dbReference>
<dbReference type="Gene3D" id="3.40.50.300">
    <property type="entry name" value="P-loop containing nucleotide triphosphate hydrolases"/>
    <property type="match status" value="1"/>
</dbReference>
<keyword evidence="4" id="KW-1185">Reference proteome</keyword>
<dbReference type="PROSITE" id="PS50005">
    <property type="entry name" value="TPR"/>
    <property type="match status" value="1"/>
</dbReference>
<organism evidence="3 4">
    <name type="scientific">Gracilibacillus boraciitolerans JCM 21714</name>
    <dbReference type="NCBI Taxonomy" id="1298598"/>
    <lineage>
        <taxon>Bacteria</taxon>
        <taxon>Bacillati</taxon>
        <taxon>Bacillota</taxon>
        <taxon>Bacilli</taxon>
        <taxon>Bacillales</taxon>
        <taxon>Bacillaceae</taxon>
        <taxon>Gracilibacillus</taxon>
    </lineage>
</organism>
<dbReference type="Gene3D" id="1.25.40.10">
    <property type="entry name" value="Tetratricopeptide repeat domain"/>
    <property type="match status" value="1"/>
</dbReference>
<evidence type="ECO:0000313" key="3">
    <source>
        <dbReference type="EMBL" id="GAE92279.1"/>
    </source>
</evidence>
<dbReference type="CDD" id="cd00882">
    <property type="entry name" value="Ras_like_GTPase"/>
    <property type="match status" value="1"/>
</dbReference>
<proteinExistence type="predicted"/>
<dbReference type="InterPro" id="IPR019734">
    <property type="entry name" value="TPR_rpt"/>
</dbReference>
<dbReference type="Proteomes" id="UP000019102">
    <property type="component" value="Unassembled WGS sequence"/>
</dbReference>
<comment type="caution">
    <text evidence="3">The sequence shown here is derived from an EMBL/GenBank/DDBJ whole genome shotgun (WGS) entry which is preliminary data.</text>
</comment>
<dbReference type="eggNOG" id="COG0457">
    <property type="taxonomic scope" value="Bacteria"/>
</dbReference>
<keyword evidence="2" id="KW-0175">Coiled coil</keyword>
<feature type="coiled-coil region" evidence="2">
    <location>
        <begin position="621"/>
        <end position="678"/>
    </location>
</feature>
<name>W4VHP1_9BACI</name>
<evidence type="ECO:0000256" key="2">
    <source>
        <dbReference type="SAM" id="Coils"/>
    </source>
</evidence>
<feature type="repeat" description="TPR" evidence="1">
    <location>
        <begin position="110"/>
        <end position="143"/>
    </location>
</feature>
<dbReference type="AlphaFoldDB" id="W4VHP1"/>
<dbReference type="STRING" id="1298598.JCM21714_1267"/>
<accession>W4VHP1</accession>
<dbReference type="EMBL" id="BAVS01000004">
    <property type="protein sequence ID" value="GAE92279.1"/>
    <property type="molecule type" value="Genomic_DNA"/>
</dbReference>
<dbReference type="PANTHER" id="PTHR43681:SF1">
    <property type="entry name" value="SARCALUMENIN"/>
    <property type="match status" value="1"/>
</dbReference>
<sequence>MEKQLISKSYYHTFIEGINNVEPIKILGELYKQEQQNEMPELSYIRFAQGEVYFLNQDFETAIFKWENVSNELKPWAQKNIADAHVEMNLLAIAEDYYNAVETDSEVLETEVLLQLFSLYIQLDDHPKAVDAIKQAVELNPDYSDVTDMARVFFEDQQDWDNAVELAVNEAKRTESLSWFVTLEEYVEDGHTAHIHPSYFSEVILPLYHIDQNRFESLATALWNSYQQNDLYFTWLEEINNLLVVQEPERSNTWSKLSNQFRVTYFELMNGKYLIHEFSYLIPTYLTNWMKLATASDAIIASSAVLSWNEIYPANLEASTINMAEGLLNQSDRYQEGIKDGVELYESVMKWADAEGLIVDKRNQWIISELQDLHQYHLMITGTETSGKGVFINTVLEEELSEEAANATVLYKDADNAKIHAITDEEERMIAEHNDFKETIKKEQTFISCRMPVSFLNENKLSLIDAPDLTNQDKFRSKANHYLNLADGLLFVINTDSNLTSNELDQAVKIKDQIPDLPIHFILCKSESNLDSQVAMERTEAMINRIHAYFPNAKAFTFSANEGRKNQMDQFSAFIQTIKNGHNIEEGRTASILYYIKKSIEFLLDRREEEEYSLMNKVEWNEEVVTKLKGAQHQLHDIEENSDQVINKSYNKIIEKWRQDLTMKLQELIRNSAELVDEDSDLGKVHMELNDKINKRINDYMEETVLPDLHVELQDWIEQSDSELNDSQTYLREMSDSLIIYMMKKRYLSSVTVKY</sequence>
<evidence type="ECO:0000313" key="4">
    <source>
        <dbReference type="Proteomes" id="UP000019102"/>
    </source>
</evidence>